<dbReference type="InterPro" id="IPR014284">
    <property type="entry name" value="RNA_pol_sigma-70_dom"/>
</dbReference>
<organism evidence="7">
    <name type="scientific">Tuwongella immobilis</name>
    <dbReference type="NCBI Taxonomy" id="692036"/>
    <lineage>
        <taxon>Bacteria</taxon>
        <taxon>Pseudomonadati</taxon>
        <taxon>Planctomycetota</taxon>
        <taxon>Planctomycetia</taxon>
        <taxon>Gemmatales</taxon>
        <taxon>Gemmataceae</taxon>
        <taxon>Tuwongella</taxon>
    </lineage>
</organism>
<dbReference type="Proteomes" id="UP000464378">
    <property type="component" value="Chromosome"/>
</dbReference>
<dbReference type="PANTHER" id="PTHR43133">
    <property type="entry name" value="RNA POLYMERASE ECF-TYPE SIGMA FACTO"/>
    <property type="match status" value="1"/>
</dbReference>
<accession>A0A6C2YQH9</accession>
<dbReference type="AlphaFoldDB" id="A0A6C2YQH9"/>
<dbReference type="RefSeq" id="WP_162659044.1">
    <property type="nucleotide sequence ID" value="NZ_LR593887.1"/>
</dbReference>
<reference evidence="7" key="1">
    <citation type="submission" date="2019-04" db="EMBL/GenBank/DDBJ databases">
        <authorList>
            <consortium name="Science for Life Laboratories"/>
        </authorList>
    </citation>
    <scope>NUCLEOTIDE SEQUENCE</scope>
    <source>
        <strain evidence="7">MBLW1</strain>
    </source>
</reference>
<dbReference type="InterPro" id="IPR039425">
    <property type="entry name" value="RNA_pol_sigma-70-like"/>
</dbReference>
<dbReference type="KEGG" id="tim:GMBLW1_00620"/>
<dbReference type="Gene3D" id="1.10.1740.10">
    <property type="match status" value="1"/>
</dbReference>
<evidence type="ECO:0000256" key="5">
    <source>
        <dbReference type="SAM" id="MobiDB-lite"/>
    </source>
</evidence>
<dbReference type="EMBL" id="LR593887">
    <property type="protein sequence ID" value="VTS05163.1"/>
    <property type="molecule type" value="Genomic_DNA"/>
</dbReference>
<keyword evidence="4" id="KW-0804">Transcription</keyword>
<dbReference type="Gene3D" id="1.10.10.10">
    <property type="entry name" value="Winged helix-like DNA-binding domain superfamily/Winged helix DNA-binding domain"/>
    <property type="match status" value="1"/>
</dbReference>
<comment type="similarity">
    <text evidence="1">Belongs to the sigma-70 factor family. ECF subfamily.</text>
</comment>
<evidence type="ECO:0000256" key="2">
    <source>
        <dbReference type="ARBA" id="ARBA00023015"/>
    </source>
</evidence>
<dbReference type="InterPro" id="IPR036388">
    <property type="entry name" value="WH-like_DNA-bd_sf"/>
</dbReference>
<keyword evidence="8" id="KW-1185">Reference proteome</keyword>
<feature type="region of interest" description="Disordered" evidence="5">
    <location>
        <begin position="92"/>
        <end position="123"/>
    </location>
</feature>
<name>A0A6C2YQH9_9BACT</name>
<dbReference type="InParanoid" id="A0A6C2YQH9"/>
<evidence type="ECO:0000313" key="8">
    <source>
        <dbReference type="Proteomes" id="UP000464378"/>
    </source>
</evidence>
<dbReference type="EMBL" id="LR586016">
    <property type="protein sequence ID" value="VIP03898.1"/>
    <property type="molecule type" value="Genomic_DNA"/>
</dbReference>
<dbReference type="PANTHER" id="PTHR43133:SF62">
    <property type="entry name" value="RNA POLYMERASE SIGMA FACTOR SIGZ"/>
    <property type="match status" value="1"/>
</dbReference>
<dbReference type="InterPro" id="IPR013325">
    <property type="entry name" value="RNA_pol_sigma_r2"/>
</dbReference>
<dbReference type="InterPro" id="IPR013324">
    <property type="entry name" value="RNA_pol_sigma_r3/r4-like"/>
</dbReference>
<evidence type="ECO:0000256" key="3">
    <source>
        <dbReference type="ARBA" id="ARBA00023082"/>
    </source>
</evidence>
<dbReference type="SUPFAM" id="SSF88659">
    <property type="entry name" value="Sigma3 and sigma4 domains of RNA polymerase sigma factors"/>
    <property type="match status" value="1"/>
</dbReference>
<evidence type="ECO:0000256" key="4">
    <source>
        <dbReference type="ARBA" id="ARBA00023163"/>
    </source>
</evidence>
<evidence type="ECO:0000313" key="7">
    <source>
        <dbReference type="EMBL" id="VIP03898.1"/>
    </source>
</evidence>
<dbReference type="NCBIfam" id="TIGR02937">
    <property type="entry name" value="sigma70-ECF"/>
    <property type="match status" value="1"/>
</dbReference>
<proteinExistence type="inferred from homology"/>
<keyword evidence="2" id="KW-0805">Transcription regulation</keyword>
<dbReference type="Pfam" id="PF04542">
    <property type="entry name" value="Sigma70_r2"/>
    <property type="match status" value="1"/>
</dbReference>
<dbReference type="SUPFAM" id="SSF88946">
    <property type="entry name" value="Sigma2 domain of RNA polymerase sigma factors"/>
    <property type="match status" value="1"/>
</dbReference>
<feature type="domain" description="RNA polymerase sigma-70 region 2" evidence="6">
    <location>
        <begin position="24"/>
        <end position="91"/>
    </location>
</feature>
<dbReference type="GO" id="GO:0016987">
    <property type="term" value="F:sigma factor activity"/>
    <property type="evidence" value="ECO:0007669"/>
    <property type="project" value="UniProtKB-KW"/>
</dbReference>
<dbReference type="GO" id="GO:0006352">
    <property type="term" value="P:DNA-templated transcription initiation"/>
    <property type="evidence" value="ECO:0007669"/>
    <property type="project" value="InterPro"/>
</dbReference>
<dbReference type="InterPro" id="IPR007627">
    <property type="entry name" value="RNA_pol_sigma70_r2"/>
</dbReference>
<gene>
    <name evidence="7" type="ORF">GMBLW1_00620</name>
</gene>
<evidence type="ECO:0000259" key="6">
    <source>
        <dbReference type="Pfam" id="PF04542"/>
    </source>
</evidence>
<protein>
    <recommendedName>
        <fullName evidence="6">RNA polymerase sigma-70 region 2 domain-containing protein</fullName>
    </recommendedName>
</protein>
<keyword evidence="3" id="KW-0731">Sigma factor</keyword>
<sequence length="215" mass="24927">MAVNSDSLLIQQIRNGDQQAWQRLIERYEGRLFAFAESRLRDHAMSEDVVQETFYGFLTSLPNYDDRRELQTWLFSIAGYKVTDQLRKRQRKGMVTSSGDSEDDIIDQQYDPYQPSPSSFARRDERRELEEKALSRALQSTIRTWMDKGDYLKVQVLELLFVKGMANRDVARMLQLSEQQVANIRFAAMKRIGEHVRNAGLSPDVFPELATPEAV</sequence>
<evidence type="ECO:0000256" key="1">
    <source>
        <dbReference type="ARBA" id="ARBA00010641"/>
    </source>
</evidence>